<protein>
    <submittedName>
        <fullName evidence="2">Uncharacterized protein</fullName>
    </submittedName>
</protein>
<evidence type="ECO:0000313" key="2">
    <source>
        <dbReference type="EMBL" id="CUV11643.1"/>
    </source>
</evidence>
<dbReference type="EMBL" id="LN899819">
    <property type="protein sequence ID" value="CUV11643.1"/>
    <property type="molecule type" value="Genomic_DNA"/>
</dbReference>
<dbReference type="AlphaFoldDB" id="A0A0S4TNI9"/>
<accession>A0A0S4TNI9</accession>
<reference evidence="2" key="1">
    <citation type="submission" date="2015-10" db="EMBL/GenBank/DDBJ databases">
        <authorList>
            <person name="Gilbert D.G."/>
        </authorList>
    </citation>
    <scope>NUCLEOTIDE SEQUENCE</scope>
    <source>
        <strain evidence="2">Phyl III-seqv23</strain>
    </source>
</reference>
<name>A0A0S4TNI9_RALSL</name>
<feature type="compositionally biased region" description="Basic and acidic residues" evidence="1">
    <location>
        <begin position="1"/>
        <end position="14"/>
    </location>
</feature>
<proteinExistence type="predicted"/>
<gene>
    <name evidence="2" type="ORF">RUN39_v1_190003</name>
</gene>
<feature type="compositionally biased region" description="Basic and acidic residues" evidence="1">
    <location>
        <begin position="28"/>
        <end position="40"/>
    </location>
</feature>
<sequence length="53" mass="6076">MERGSPDITPEKPRSQSGARAQRQRVRIKIDARPNTRDQVKNPGCVRSQAEFR</sequence>
<evidence type="ECO:0000256" key="1">
    <source>
        <dbReference type="SAM" id="MobiDB-lite"/>
    </source>
</evidence>
<organism evidence="2">
    <name type="scientific">Ralstonia solanacearum</name>
    <name type="common">Pseudomonas solanacearum</name>
    <dbReference type="NCBI Taxonomy" id="305"/>
    <lineage>
        <taxon>Bacteria</taxon>
        <taxon>Pseudomonadati</taxon>
        <taxon>Pseudomonadota</taxon>
        <taxon>Betaproteobacteria</taxon>
        <taxon>Burkholderiales</taxon>
        <taxon>Burkholderiaceae</taxon>
        <taxon>Ralstonia</taxon>
        <taxon>Ralstonia solanacearum species complex</taxon>
    </lineage>
</organism>
<feature type="region of interest" description="Disordered" evidence="1">
    <location>
        <begin position="1"/>
        <end position="53"/>
    </location>
</feature>